<reference evidence="1" key="1">
    <citation type="submission" date="2021-03" db="EMBL/GenBank/DDBJ databases">
        <authorList>
            <consortium name="DOE Joint Genome Institute"/>
            <person name="Ahrendt S."/>
            <person name="Looney B.P."/>
            <person name="Miyauchi S."/>
            <person name="Morin E."/>
            <person name="Drula E."/>
            <person name="Courty P.E."/>
            <person name="Chicoki N."/>
            <person name="Fauchery L."/>
            <person name="Kohler A."/>
            <person name="Kuo A."/>
            <person name="Labutti K."/>
            <person name="Pangilinan J."/>
            <person name="Lipzen A."/>
            <person name="Riley R."/>
            <person name="Andreopoulos W."/>
            <person name="He G."/>
            <person name="Johnson J."/>
            <person name="Barry K.W."/>
            <person name="Grigoriev I.V."/>
            <person name="Nagy L."/>
            <person name="Hibbett D."/>
            <person name="Henrissat B."/>
            <person name="Matheny P.B."/>
            <person name="Labbe J."/>
            <person name="Martin F."/>
        </authorList>
    </citation>
    <scope>NUCLEOTIDE SEQUENCE</scope>
    <source>
        <strain evidence="1">HHB10654</strain>
    </source>
</reference>
<sequence>MMSKLTARLMSPQQSRRNDELEKKYLVALTDALGDKVDQYFSIDGLYTDPEYQGRGYGSALVNAVLDLVSWAPLCLSRSCSDVDFRQADKAGRPTYVSAIEKNVPFYESFGFIVAQEVTIGDDPDSHSEPVVLTMIRRYQSTESESWSDEKAALLV</sequence>
<evidence type="ECO:0000313" key="2">
    <source>
        <dbReference type="Proteomes" id="UP000814140"/>
    </source>
</evidence>
<dbReference type="EMBL" id="MU277194">
    <property type="protein sequence ID" value="KAI0065976.1"/>
    <property type="molecule type" value="Genomic_DNA"/>
</dbReference>
<comment type="caution">
    <text evidence="1">The sequence shown here is derived from an EMBL/GenBank/DDBJ whole genome shotgun (WGS) entry which is preliminary data.</text>
</comment>
<name>A0ACB8TCT3_9AGAM</name>
<organism evidence="1 2">
    <name type="scientific">Artomyces pyxidatus</name>
    <dbReference type="NCBI Taxonomy" id="48021"/>
    <lineage>
        <taxon>Eukaryota</taxon>
        <taxon>Fungi</taxon>
        <taxon>Dikarya</taxon>
        <taxon>Basidiomycota</taxon>
        <taxon>Agaricomycotina</taxon>
        <taxon>Agaricomycetes</taxon>
        <taxon>Russulales</taxon>
        <taxon>Auriscalpiaceae</taxon>
        <taxon>Artomyces</taxon>
    </lineage>
</organism>
<keyword evidence="2" id="KW-1185">Reference proteome</keyword>
<evidence type="ECO:0000313" key="1">
    <source>
        <dbReference type="EMBL" id="KAI0065976.1"/>
    </source>
</evidence>
<proteinExistence type="predicted"/>
<reference evidence="1" key="2">
    <citation type="journal article" date="2022" name="New Phytol.">
        <title>Evolutionary transition to the ectomycorrhizal habit in the genomes of a hyperdiverse lineage of mushroom-forming fungi.</title>
        <authorList>
            <person name="Looney B."/>
            <person name="Miyauchi S."/>
            <person name="Morin E."/>
            <person name="Drula E."/>
            <person name="Courty P.E."/>
            <person name="Kohler A."/>
            <person name="Kuo A."/>
            <person name="LaButti K."/>
            <person name="Pangilinan J."/>
            <person name="Lipzen A."/>
            <person name="Riley R."/>
            <person name="Andreopoulos W."/>
            <person name="He G."/>
            <person name="Johnson J."/>
            <person name="Nolan M."/>
            <person name="Tritt A."/>
            <person name="Barry K.W."/>
            <person name="Grigoriev I.V."/>
            <person name="Nagy L.G."/>
            <person name="Hibbett D."/>
            <person name="Henrissat B."/>
            <person name="Matheny P.B."/>
            <person name="Labbe J."/>
            <person name="Martin F.M."/>
        </authorList>
    </citation>
    <scope>NUCLEOTIDE SEQUENCE</scope>
    <source>
        <strain evidence="1">HHB10654</strain>
    </source>
</reference>
<dbReference type="Proteomes" id="UP000814140">
    <property type="component" value="Unassembled WGS sequence"/>
</dbReference>
<accession>A0ACB8TCT3</accession>
<gene>
    <name evidence="1" type="ORF">BV25DRAFT_1622442</name>
</gene>
<protein>
    <submittedName>
        <fullName evidence="1">Uncharacterized protein</fullName>
    </submittedName>
</protein>